<dbReference type="GO" id="GO:0003700">
    <property type="term" value="F:DNA-binding transcription factor activity"/>
    <property type="evidence" value="ECO:0007669"/>
    <property type="project" value="InterPro"/>
</dbReference>
<evidence type="ECO:0000313" key="3">
    <source>
        <dbReference type="EMBL" id="HIZ88958.1"/>
    </source>
</evidence>
<comment type="caution">
    <text evidence="3">The sequence shown here is derived from an EMBL/GenBank/DDBJ whole genome shotgun (WGS) entry which is preliminary data.</text>
</comment>
<gene>
    <name evidence="3" type="ORF">H9804_03355</name>
</gene>
<dbReference type="NCBIfam" id="NF047375">
    <property type="entry name" value="HeatShock_HspR"/>
    <property type="match status" value="1"/>
</dbReference>
<dbReference type="EMBL" id="DXAQ01000049">
    <property type="protein sequence ID" value="HIZ88958.1"/>
    <property type="molecule type" value="Genomic_DNA"/>
</dbReference>
<dbReference type="InterPro" id="IPR000551">
    <property type="entry name" value="MerR-type_HTH_dom"/>
</dbReference>
<protein>
    <submittedName>
        <fullName evidence="3">Helix-turn-helix transcriptional regulator</fullName>
    </submittedName>
</protein>
<evidence type="ECO:0000259" key="2">
    <source>
        <dbReference type="PROSITE" id="PS50937"/>
    </source>
</evidence>
<dbReference type="InterPro" id="IPR009061">
    <property type="entry name" value="DNA-bd_dom_put_sf"/>
</dbReference>
<dbReference type="PROSITE" id="PS00552">
    <property type="entry name" value="HTH_MERR_1"/>
    <property type="match status" value="1"/>
</dbReference>
<dbReference type="PROSITE" id="PS50937">
    <property type="entry name" value="HTH_MERR_2"/>
    <property type="match status" value="1"/>
</dbReference>
<feature type="domain" description="HTH merR-type" evidence="2">
    <location>
        <begin position="7"/>
        <end position="76"/>
    </location>
</feature>
<dbReference type="SUPFAM" id="SSF46955">
    <property type="entry name" value="Putative DNA-binding domain"/>
    <property type="match status" value="1"/>
</dbReference>
<evidence type="ECO:0000313" key="4">
    <source>
        <dbReference type="Proteomes" id="UP000824176"/>
    </source>
</evidence>
<name>A0A9D2KCE7_9BACT</name>
<dbReference type="InterPro" id="IPR047057">
    <property type="entry name" value="MerR_fam"/>
</dbReference>
<organism evidence="3 4">
    <name type="scientific">Candidatus Mucispirillum faecigallinarum</name>
    <dbReference type="NCBI Taxonomy" id="2838699"/>
    <lineage>
        <taxon>Bacteria</taxon>
        <taxon>Pseudomonadati</taxon>
        <taxon>Deferribacterota</taxon>
        <taxon>Deferribacteres</taxon>
        <taxon>Deferribacterales</taxon>
        <taxon>Mucispirillaceae</taxon>
        <taxon>Mucispirillum</taxon>
    </lineage>
</organism>
<dbReference type="CDD" id="cd04766">
    <property type="entry name" value="HTH_HspR"/>
    <property type="match status" value="1"/>
</dbReference>
<proteinExistence type="predicted"/>
<dbReference type="AlphaFoldDB" id="A0A9D2KCE7"/>
<reference evidence="3" key="1">
    <citation type="journal article" date="2021" name="PeerJ">
        <title>Extensive microbial diversity within the chicken gut microbiome revealed by metagenomics and culture.</title>
        <authorList>
            <person name="Gilroy R."/>
            <person name="Ravi A."/>
            <person name="Getino M."/>
            <person name="Pursley I."/>
            <person name="Horton D.L."/>
            <person name="Alikhan N.F."/>
            <person name="Baker D."/>
            <person name="Gharbi K."/>
            <person name="Hall N."/>
            <person name="Watson M."/>
            <person name="Adriaenssens E.M."/>
            <person name="Foster-Nyarko E."/>
            <person name="Jarju S."/>
            <person name="Secka A."/>
            <person name="Antonio M."/>
            <person name="Oren A."/>
            <person name="Chaudhuri R.R."/>
            <person name="La Ragione R."/>
            <person name="Hildebrand F."/>
            <person name="Pallen M.J."/>
        </authorList>
    </citation>
    <scope>NUCLEOTIDE SEQUENCE</scope>
    <source>
        <strain evidence="3">ChiW4-1371</strain>
    </source>
</reference>
<dbReference type="GO" id="GO:0003677">
    <property type="term" value="F:DNA binding"/>
    <property type="evidence" value="ECO:0007669"/>
    <property type="project" value="UniProtKB-KW"/>
</dbReference>
<accession>A0A9D2KCE7</accession>
<dbReference type="Proteomes" id="UP000824176">
    <property type="component" value="Unassembled WGS sequence"/>
</dbReference>
<dbReference type="Pfam" id="PF13411">
    <property type="entry name" value="MerR_1"/>
    <property type="match status" value="1"/>
</dbReference>
<dbReference type="PANTHER" id="PTHR30204">
    <property type="entry name" value="REDOX-CYCLING DRUG-SENSING TRANSCRIPTIONAL ACTIVATOR SOXR"/>
    <property type="match status" value="1"/>
</dbReference>
<reference evidence="3" key="2">
    <citation type="submission" date="2021-04" db="EMBL/GenBank/DDBJ databases">
        <authorList>
            <person name="Gilroy R."/>
        </authorList>
    </citation>
    <scope>NUCLEOTIDE SEQUENCE</scope>
    <source>
        <strain evidence="3">ChiW4-1371</strain>
    </source>
</reference>
<evidence type="ECO:0000256" key="1">
    <source>
        <dbReference type="ARBA" id="ARBA00023125"/>
    </source>
</evidence>
<dbReference type="SMART" id="SM00422">
    <property type="entry name" value="HTH_MERR"/>
    <property type="match status" value="1"/>
</dbReference>
<keyword evidence="1" id="KW-0238">DNA-binding</keyword>
<dbReference type="PANTHER" id="PTHR30204:SF58">
    <property type="entry name" value="HTH-TYPE TRANSCRIPTIONAL REGULATOR YFMP"/>
    <property type="match status" value="1"/>
</dbReference>
<sequence length="120" mass="13752">MDKNLPKYMISIASEMLGLHPQTLRQYERLGLVVPSRVDGKNRLYSENDIEKLQFIKTLTRQKGVNLAGVEVILSMQSQISVLNNKLMQIEASIKSKYGEDISLMEKNSNIKTIKIEREK</sequence>
<dbReference type="Gene3D" id="1.10.1660.10">
    <property type="match status" value="1"/>
</dbReference>